<name>A0ABS9GZ84_9BACL</name>
<organism evidence="1 2">
    <name type="scientific">Pseudalkalibacillus berkeleyi</name>
    <dbReference type="NCBI Taxonomy" id="1069813"/>
    <lineage>
        <taxon>Bacteria</taxon>
        <taxon>Bacillati</taxon>
        <taxon>Bacillota</taxon>
        <taxon>Bacilli</taxon>
        <taxon>Bacillales</taxon>
        <taxon>Fictibacillaceae</taxon>
        <taxon>Pseudalkalibacillus</taxon>
    </lineage>
</organism>
<sequence length="59" mass="6534">MLVRATFVQKIKDSRQIIAYTGEVIANHEPTLTAVESGNDGFSVKSFYELSQKESKVTA</sequence>
<reference evidence="1 2" key="1">
    <citation type="submission" date="2022-01" db="EMBL/GenBank/DDBJ databases">
        <title>Alkalihalobacillus sp. EGI L200015, a novel bacterium isolated from a salt lake sediment.</title>
        <authorList>
            <person name="Gao L."/>
            <person name="Fang B.-Z."/>
            <person name="Li W.-J."/>
        </authorList>
    </citation>
    <scope>NUCLEOTIDE SEQUENCE [LARGE SCALE GENOMIC DNA]</scope>
    <source>
        <strain evidence="1 2">KCTC 12718</strain>
    </source>
</reference>
<dbReference type="Proteomes" id="UP001649381">
    <property type="component" value="Unassembled WGS sequence"/>
</dbReference>
<protein>
    <submittedName>
        <fullName evidence="1">Uncharacterized protein</fullName>
    </submittedName>
</protein>
<gene>
    <name evidence="1" type="ORF">L2716_03120</name>
</gene>
<comment type="caution">
    <text evidence="1">The sequence shown here is derived from an EMBL/GenBank/DDBJ whole genome shotgun (WGS) entry which is preliminary data.</text>
</comment>
<evidence type="ECO:0000313" key="1">
    <source>
        <dbReference type="EMBL" id="MCF6136705.1"/>
    </source>
</evidence>
<accession>A0ABS9GZ84</accession>
<evidence type="ECO:0000313" key="2">
    <source>
        <dbReference type="Proteomes" id="UP001649381"/>
    </source>
</evidence>
<dbReference type="EMBL" id="JAKIJS010000001">
    <property type="protein sequence ID" value="MCF6136705.1"/>
    <property type="molecule type" value="Genomic_DNA"/>
</dbReference>
<dbReference type="RefSeq" id="WP_236331686.1">
    <property type="nucleotide sequence ID" value="NZ_JAKIJS010000001.1"/>
</dbReference>
<keyword evidence="2" id="KW-1185">Reference proteome</keyword>
<proteinExistence type="predicted"/>